<feature type="domain" description="Phosphatidic acid phosphatase type 2/haloperoxidase" evidence="2">
    <location>
        <begin position="80"/>
        <end position="187"/>
    </location>
</feature>
<evidence type="ECO:0000313" key="4">
    <source>
        <dbReference type="Proteomes" id="UP001596439"/>
    </source>
</evidence>
<organism evidence="3 4">
    <name type="scientific">Exiguobacterium aestuarii</name>
    <dbReference type="NCBI Taxonomy" id="273527"/>
    <lineage>
        <taxon>Bacteria</taxon>
        <taxon>Bacillati</taxon>
        <taxon>Bacillota</taxon>
        <taxon>Bacilli</taxon>
        <taxon>Bacillales</taxon>
        <taxon>Bacillales Family XII. Incertae Sedis</taxon>
        <taxon>Exiguobacterium</taxon>
    </lineage>
</organism>
<sequence>MKYTPMQVVIAGTIAYVIVSVFVVLGAVGPMNTFVYELLQPLPDRVFAYVTELGSAQVIVGLSILGLLFWFWRGDRVEAWRLALVGIGTLLFTQVLKLVYGIDRPLIDASLDATTYSFPSGHASGSLALYGLTAYVLYRKGQSTFAIFVLICLVLAVSLSRVVLNVHYFSDVIGGWLVALTMIALSEWVIRRKTV</sequence>
<dbReference type="CDD" id="cd03392">
    <property type="entry name" value="PAP2_like_2"/>
    <property type="match status" value="1"/>
</dbReference>
<dbReference type="RefSeq" id="WP_214789167.1">
    <property type="nucleotide sequence ID" value="NZ_JANIEL010000016.1"/>
</dbReference>
<keyword evidence="4" id="KW-1185">Reference proteome</keyword>
<feature type="transmembrane region" description="Helical" evidence="1">
    <location>
        <begin position="145"/>
        <end position="166"/>
    </location>
</feature>
<feature type="transmembrane region" description="Helical" evidence="1">
    <location>
        <begin position="79"/>
        <end position="100"/>
    </location>
</feature>
<feature type="transmembrane region" description="Helical" evidence="1">
    <location>
        <begin position="120"/>
        <end position="138"/>
    </location>
</feature>
<dbReference type="PANTHER" id="PTHR14969">
    <property type="entry name" value="SPHINGOSINE-1-PHOSPHATE PHOSPHOHYDROLASE"/>
    <property type="match status" value="1"/>
</dbReference>
<keyword evidence="1" id="KW-0472">Membrane</keyword>
<dbReference type="InterPro" id="IPR000326">
    <property type="entry name" value="PAP2/HPO"/>
</dbReference>
<dbReference type="Proteomes" id="UP001596439">
    <property type="component" value="Unassembled WGS sequence"/>
</dbReference>
<reference evidence="4" key="1">
    <citation type="journal article" date="2019" name="Int. J. Syst. Evol. Microbiol.">
        <title>The Global Catalogue of Microorganisms (GCM) 10K type strain sequencing project: providing services to taxonomists for standard genome sequencing and annotation.</title>
        <authorList>
            <consortium name="The Broad Institute Genomics Platform"/>
            <consortium name="The Broad Institute Genome Sequencing Center for Infectious Disease"/>
            <person name="Wu L."/>
            <person name="Ma J."/>
        </authorList>
    </citation>
    <scope>NUCLEOTIDE SEQUENCE [LARGE SCALE GENOMIC DNA]</scope>
    <source>
        <strain evidence="4">CCUG 55590</strain>
    </source>
</reference>
<protein>
    <submittedName>
        <fullName evidence="3">Phosphatase PAP2 family protein</fullName>
    </submittedName>
</protein>
<accession>A0ABW2PLE6</accession>
<dbReference type="Gene3D" id="1.20.144.10">
    <property type="entry name" value="Phosphatidic acid phosphatase type 2/haloperoxidase"/>
    <property type="match status" value="2"/>
</dbReference>
<dbReference type="InterPro" id="IPR036938">
    <property type="entry name" value="PAP2/HPO_sf"/>
</dbReference>
<dbReference type="PANTHER" id="PTHR14969:SF13">
    <property type="entry name" value="AT30094P"/>
    <property type="match status" value="1"/>
</dbReference>
<feature type="transmembrane region" description="Helical" evidence="1">
    <location>
        <begin position="48"/>
        <end position="72"/>
    </location>
</feature>
<feature type="transmembrane region" description="Helical" evidence="1">
    <location>
        <begin position="172"/>
        <end position="190"/>
    </location>
</feature>
<name>A0ABW2PLE6_9BACL</name>
<dbReference type="SMART" id="SM00014">
    <property type="entry name" value="acidPPc"/>
    <property type="match status" value="1"/>
</dbReference>
<keyword evidence="1" id="KW-1133">Transmembrane helix</keyword>
<evidence type="ECO:0000259" key="2">
    <source>
        <dbReference type="SMART" id="SM00014"/>
    </source>
</evidence>
<dbReference type="EMBL" id="JBHTCE010000001">
    <property type="protein sequence ID" value="MFC7390258.1"/>
    <property type="molecule type" value="Genomic_DNA"/>
</dbReference>
<feature type="transmembrane region" description="Helical" evidence="1">
    <location>
        <begin position="7"/>
        <end position="28"/>
    </location>
</feature>
<evidence type="ECO:0000313" key="3">
    <source>
        <dbReference type="EMBL" id="MFC7390258.1"/>
    </source>
</evidence>
<gene>
    <name evidence="3" type="ORF">ACFQO8_08860</name>
</gene>
<dbReference type="Pfam" id="PF01569">
    <property type="entry name" value="PAP2"/>
    <property type="match status" value="1"/>
</dbReference>
<keyword evidence="1" id="KW-0812">Transmembrane</keyword>
<evidence type="ECO:0000256" key="1">
    <source>
        <dbReference type="SAM" id="Phobius"/>
    </source>
</evidence>
<proteinExistence type="predicted"/>
<comment type="caution">
    <text evidence="3">The sequence shown here is derived from an EMBL/GenBank/DDBJ whole genome shotgun (WGS) entry which is preliminary data.</text>
</comment>
<dbReference type="SUPFAM" id="SSF48317">
    <property type="entry name" value="Acid phosphatase/Vanadium-dependent haloperoxidase"/>
    <property type="match status" value="1"/>
</dbReference>